<dbReference type="EMBL" id="CP000842">
    <property type="protein sequence ID" value="ABW32783.1"/>
    <property type="molecule type" value="Genomic_DNA"/>
</dbReference>
<dbReference type="InterPro" id="IPR027417">
    <property type="entry name" value="P-loop_NTPase"/>
</dbReference>
<name>A8ZP47_ACAM1</name>
<sequence>MALIITFATSKGGTGKTTLAASLATHWHKKSFKVGVVDADPNSNLARWFSKGEIEDIPLVAEPDENGIIDAIDGLAGDNQIVLVDIAGFGNQSMVYAIGVSSMVLIPSRPSEDDVLEAVKTKRLVENASRLTKRSIPYFAVITQGRENTRVITHTRNQFEAFSVPVLKTEVMLRTPFQTARFHGSTPIIMEPNGKAAKEIADLANEIESNTTI</sequence>
<evidence type="ECO:0000259" key="1">
    <source>
        <dbReference type="Pfam" id="PF01656"/>
    </source>
</evidence>
<evidence type="ECO:0000313" key="3">
    <source>
        <dbReference type="Proteomes" id="UP000000268"/>
    </source>
</evidence>
<protein>
    <submittedName>
        <fullName evidence="2">ParA protein, putative</fullName>
    </submittedName>
</protein>
<dbReference type="OrthoDB" id="477717at2"/>
<proteinExistence type="predicted"/>
<organism evidence="2 3">
    <name type="scientific">Acaryochloris marina (strain MBIC 11017)</name>
    <dbReference type="NCBI Taxonomy" id="329726"/>
    <lineage>
        <taxon>Bacteria</taxon>
        <taxon>Bacillati</taxon>
        <taxon>Cyanobacteriota</taxon>
        <taxon>Cyanophyceae</taxon>
        <taxon>Acaryochloridales</taxon>
        <taxon>Acaryochloridaceae</taxon>
        <taxon>Acaryochloris</taxon>
    </lineage>
</organism>
<dbReference type="RefSeq" id="WP_012168067.1">
    <property type="nucleotide sequence ID" value="NC_009930.1"/>
</dbReference>
<dbReference type="Pfam" id="PF01656">
    <property type="entry name" value="CbiA"/>
    <property type="match status" value="1"/>
</dbReference>
<keyword evidence="3" id="KW-1185">Reference proteome</keyword>
<feature type="domain" description="CobQ/CobB/MinD/ParA nucleotide binding" evidence="1">
    <location>
        <begin position="5"/>
        <end position="177"/>
    </location>
</feature>
<dbReference type="CDD" id="cd02042">
    <property type="entry name" value="ParAB_family"/>
    <property type="match status" value="1"/>
</dbReference>
<dbReference type="PIRSF" id="PIRSF009320">
    <property type="entry name" value="Nuc_binding_HP_1000"/>
    <property type="match status" value="1"/>
</dbReference>
<dbReference type="HOGENOM" id="CLU_037612_5_5_3"/>
<dbReference type="InterPro" id="IPR002586">
    <property type="entry name" value="CobQ/CobB/MinD/ParA_Nub-bd_dom"/>
</dbReference>
<dbReference type="KEGG" id="amr:AM1_E0013"/>
<evidence type="ECO:0000313" key="2">
    <source>
        <dbReference type="EMBL" id="ABW32783.1"/>
    </source>
</evidence>
<dbReference type="PANTHER" id="PTHR13696">
    <property type="entry name" value="P-LOOP CONTAINING NUCLEOSIDE TRIPHOSPHATE HYDROLASE"/>
    <property type="match status" value="1"/>
</dbReference>
<dbReference type="Gene3D" id="3.40.50.300">
    <property type="entry name" value="P-loop containing nucleotide triphosphate hydrolases"/>
    <property type="match status" value="1"/>
</dbReference>
<keyword evidence="2" id="KW-0614">Plasmid</keyword>
<dbReference type="SUPFAM" id="SSF52540">
    <property type="entry name" value="P-loop containing nucleoside triphosphate hydrolases"/>
    <property type="match status" value="1"/>
</dbReference>
<accession>A8ZP47</accession>
<dbReference type="AlphaFoldDB" id="A8ZP47"/>
<reference evidence="2 3" key="1">
    <citation type="journal article" date="2008" name="Proc. Natl. Acad. Sci. U.S.A.">
        <title>Niche adaptation and genome expansion in the chlorophyll d-producing cyanobacterium Acaryochloris marina.</title>
        <authorList>
            <person name="Swingley W.D."/>
            <person name="Chen M."/>
            <person name="Cheung P.C."/>
            <person name="Conrad A.L."/>
            <person name="Dejesa L.C."/>
            <person name="Hao J."/>
            <person name="Honchak B.M."/>
            <person name="Karbach L.E."/>
            <person name="Kurdoglu A."/>
            <person name="Lahiri S."/>
            <person name="Mastrian S.D."/>
            <person name="Miyashita H."/>
            <person name="Page L."/>
            <person name="Ramakrishna P."/>
            <person name="Satoh S."/>
            <person name="Sattley W.M."/>
            <person name="Shimada Y."/>
            <person name="Taylor H.L."/>
            <person name="Tomo T."/>
            <person name="Tsuchiya T."/>
            <person name="Wang Z.T."/>
            <person name="Raymond J."/>
            <person name="Mimuro M."/>
            <person name="Blankenship R.E."/>
            <person name="Touchman J.W."/>
        </authorList>
    </citation>
    <scope>NUCLEOTIDE SEQUENCE [LARGE SCALE GENOMIC DNA]</scope>
    <source>
        <strain evidence="3">MBIC 11017</strain>
        <plasmid evidence="3">Plasmid pREB5</plasmid>
    </source>
</reference>
<gene>
    <name evidence="2" type="ordered locus">AM1_E0013</name>
</gene>
<dbReference type="InterPro" id="IPR050678">
    <property type="entry name" value="DNA_Partitioning_ATPase"/>
</dbReference>
<dbReference type="Proteomes" id="UP000000268">
    <property type="component" value="Plasmid pREB5"/>
</dbReference>
<dbReference type="PANTHER" id="PTHR13696:SF99">
    <property type="entry name" value="COBYRINIC ACID AC-DIAMIDE SYNTHASE"/>
    <property type="match status" value="1"/>
</dbReference>
<geneLocation type="plasmid" evidence="2 3">
    <name>pREB5</name>
</geneLocation>